<feature type="compositionally biased region" description="Low complexity" evidence="1">
    <location>
        <begin position="340"/>
        <end position="354"/>
    </location>
</feature>
<gene>
    <name evidence="2" type="ORF">DEF24_07245</name>
</gene>
<keyword evidence="3" id="KW-1185">Reference proteome</keyword>
<reference evidence="2 3" key="1">
    <citation type="submission" date="2018-04" db="EMBL/GenBank/DDBJ databases">
        <title>Novel actinobacteria from marine sediment.</title>
        <authorList>
            <person name="Ng Z.Y."/>
            <person name="Tan G.Y.A."/>
        </authorList>
    </citation>
    <scope>NUCLEOTIDE SEQUENCE [LARGE SCALE GENOMIC DNA]</scope>
    <source>
        <strain evidence="2 3">TPS81</strain>
    </source>
</reference>
<comment type="caution">
    <text evidence="2">The sequence shown here is derived from an EMBL/GenBank/DDBJ whole genome shotgun (WGS) entry which is preliminary data.</text>
</comment>
<feature type="compositionally biased region" description="Low complexity" evidence="1">
    <location>
        <begin position="612"/>
        <end position="626"/>
    </location>
</feature>
<dbReference type="RefSeq" id="WP_114433214.1">
    <property type="nucleotide sequence ID" value="NZ_QEIN01000040.1"/>
</dbReference>
<dbReference type="Proteomes" id="UP000253318">
    <property type="component" value="Unassembled WGS sequence"/>
</dbReference>
<accession>A0A368T891</accession>
<name>A0A368T891_9ACTN</name>
<feature type="compositionally biased region" description="Low complexity" evidence="1">
    <location>
        <begin position="589"/>
        <end position="601"/>
    </location>
</feature>
<feature type="region of interest" description="Disordered" evidence="1">
    <location>
        <begin position="340"/>
        <end position="379"/>
    </location>
</feature>
<protein>
    <submittedName>
        <fullName evidence="2">Uncharacterized protein</fullName>
    </submittedName>
</protein>
<evidence type="ECO:0000313" key="3">
    <source>
        <dbReference type="Proteomes" id="UP000253318"/>
    </source>
</evidence>
<evidence type="ECO:0000313" key="2">
    <source>
        <dbReference type="EMBL" id="RCV60386.1"/>
    </source>
</evidence>
<dbReference type="AlphaFoldDB" id="A0A368T891"/>
<sequence length="1043" mass="111724">MSEEYVIRPDEIIVPELNVCELQTAASALRGDGTGIAQTGNDIKSAWEGLAGNYIAPEAETLLAAVNPVATAGDDFESAVSTVADALDDFAAEAGPIQARLRELKGEAVAFKAHIDANEDWRKDEDKVDEFNELNDEILAKLNAYMAAERACANRITAIFGGTTFVAGEYGAEPTARDGQEVYGYTSVPEGVQTPWATPQEHDAPWWEDVAMGAWDFVSAPFLDAASMVGLYTEEGGWFNGNPLDNAKQYWGETWEGVRMLAFADGWENGLAAWTEVAHSIVPWREWGDRPGYVITQGILNIGTTIAGIALTATGVGATVGVPILASRVSQGMRGLRAVNNADLPNAPDAPDLPTNRSDLDINQGHNRPGPDGAPSPDAELAAALDGLDIPQTRLDGLSESLDDAARLSELPDSPTPEPAPRPDTPDSTPSEPSRPGTDTDTTPSEPADRTPESPARDEPPADTDRPVDRNDTDTAADRPDSESADTQRTPDRDADAEANADANADQETRAADADASDPLRNPENLPTTRQMQEYLIERFRQDLDLAELAHPEGIIGEIHDRQRALVNAGLPEGRAEMSIGDRPGGGPSPDLSPSARLDTPSGGGPSGGGPDLPSTDRGSTGTIDTPGGGSGPSSGGPDLPSNGRGDGPGGLPDDGGSSDRGGSSGTSGDGASNGDGPWKPIGAKDAPEGYVWVRNGDMPYIRRLPGRQDLPALEWDWETGDFQNATPREREYFPRGATREQAFDALISGNNSSFQKFVDVLKDLKLIDASNVDADGRPLDVLNAMRDPSGQSYDNIRHYAKEEFRNAIVRHVLDPQFVTADPRFEQFRANGLDEDQALRATSHQMMLEVSGDLAPSDRGSLGESWYREMYAQDGETQVTISRAEAEAQGFELQSNRRLDIVEGNTAFEIKNYTGKLGTEQIQQLGDLIEITGHEVRLKDGSFVPVDDAVVVFPDPAGVRSNAQILSDLLDRYEDASIEIEIHNDRGESLRVSPDKDDVAFLSGRGTWGGEPGAATLEQWLTGERAVPDADAHLRRDGVGDTE</sequence>
<feature type="region of interest" description="Disordered" evidence="1">
    <location>
        <begin position="408"/>
        <end position="534"/>
    </location>
</feature>
<proteinExistence type="predicted"/>
<feature type="compositionally biased region" description="Gly residues" evidence="1">
    <location>
        <begin position="602"/>
        <end position="611"/>
    </location>
</feature>
<organism evidence="2 3">
    <name type="scientific">Marinitenerispora sediminis</name>
    <dbReference type="NCBI Taxonomy" id="1931232"/>
    <lineage>
        <taxon>Bacteria</taxon>
        <taxon>Bacillati</taxon>
        <taxon>Actinomycetota</taxon>
        <taxon>Actinomycetes</taxon>
        <taxon>Streptosporangiales</taxon>
        <taxon>Nocardiopsidaceae</taxon>
        <taxon>Marinitenerispora</taxon>
    </lineage>
</organism>
<dbReference type="OrthoDB" id="3917849at2"/>
<feature type="compositionally biased region" description="Low complexity" evidence="1">
    <location>
        <begin position="426"/>
        <end position="436"/>
    </location>
</feature>
<feature type="region of interest" description="Disordered" evidence="1">
    <location>
        <begin position="568"/>
        <end position="685"/>
    </location>
</feature>
<dbReference type="EMBL" id="QEIN01000040">
    <property type="protein sequence ID" value="RCV60386.1"/>
    <property type="molecule type" value="Genomic_DNA"/>
</dbReference>
<feature type="compositionally biased region" description="Gly residues" evidence="1">
    <location>
        <begin position="645"/>
        <end position="674"/>
    </location>
</feature>
<feature type="compositionally biased region" description="Basic and acidic residues" evidence="1">
    <location>
        <begin position="447"/>
        <end position="482"/>
    </location>
</feature>
<feature type="compositionally biased region" description="Pro residues" evidence="1">
    <location>
        <begin position="414"/>
        <end position="423"/>
    </location>
</feature>
<evidence type="ECO:0000256" key="1">
    <source>
        <dbReference type="SAM" id="MobiDB-lite"/>
    </source>
</evidence>